<dbReference type="SUPFAM" id="SSF53244">
    <property type="entry name" value="MurD-like peptide ligases, peptide-binding domain"/>
    <property type="match status" value="1"/>
</dbReference>
<dbReference type="Pfam" id="PF08245">
    <property type="entry name" value="Mur_ligase_M"/>
    <property type="match status" value="1"/>
</dbReference>
<evidence type="ECO:0000259" key="10">
    <source>
        <dbReference type="Pfam" id="PF01225"/>
    </source>
</evidence>
<keyword evidence="8" id="KW-0961">Cell wall biogenesis/degradation</keyword>
<dbReference type="GO" id="GO:0051301">
    <property type="term" value="P:cell division"/>
    <property type="evidence" value="ECO:0007669"/>
    <property type="project" value="UniProtKB-KW"/>
</dbReference>
<dbReference type="Pfam" id="PF02875">
    <property type="entry name" value="Mur_ligase_C"/>
    <property type="match status" value="1"/>
</dbReference>
<dbReference type="GO" id="GO:0071555">
    <property type="term" value="P:cell wall organization"/>
    <property type="evidence" value="ECO:0007669"/>
    <property type="project" value="UniProtKB-KW"/>
</dbReference>
<evidence type="ECO:0000259" key="11">
    <source>
        <dbReference type="Pfam" id="PF02875"/>
    </source>
</evidence>
<dbReference type="InterPro" id="IPR036565">
    <property type="entry name" value="Mur-like_cat_sf"/>
</dbReference>
<dbReference type="PANTHER" id="PTHR43445">
    <property type="entry name" value="UDP-N-ACETYLMURAMATE--L-ALANINE LIGASE-RELATED"/>
    <property type="match status" value="1"/>
</dbReference>
<dbReference type="Gene3D" id="3.40.50.720">
    <property type="entry name" value="NAD(P)-binding Rossmann-like Domain"/>
    <property type="match status" value="1"/>
</dbReference>
<name>A0A7W3MVV4_9ACTN</name>
<feature type="domain" description="Mur ligase central" evidence="12">
    <location>
        <begin position="123"/>
        <end position="298"/>
    </location>
</feature>
<reference evidence="13 14" key="1">
    <citation type="submission" date="2020-08" db="EMBL/GenBank/DDBJ databases">
        <title>Sequencing the genomes of 1000 actinobacteria strains.</title>
        <authorList>
            <person name="Klenk H.-P."/>
        </authorList>
    </citation>
    <scope>NUCLEOTIDE SEQUENCE [LARGE SCALE GENOMIC DNA]</scope>
    <source>
        <strain evidence="13 14">DSM 45823</strain>
    </source>
</reference>
<dbReference type="AlphaFoldDB" id="A0A7W3MVV4"/>
<keyword evidence="2" id="KW-0132">Cell division</keyword>
<keyword evidence="6" id="KW-0573">Peptidoglycan synthesis</keyword>
<dbReference type="Gene3D" id="3.40.1190.10">
    <property type="entry name" value="Mur-like, catalytic domain"/>
    <property type="match status" value="1"/>
</dbReference>
<dbReference type="RefSeq" id="WP_182704771.1">
    <property type="nucleotide sequence ID" value="NZ_JACJII010000001.1"/>
</dbReference>
<feature type="region of interest" description="Disordered" evidence="9">
    <location>
        <begin position="389"/>
        <end position="414"/>
    </location>
</feature>
<dbReference type="SUPFAM" id="SSF53623">
    <property type="entry name" value="MurD-like peptide ligases, catalytic domain"/>
    <property type="match status" value="1"/>
</dbReference>
<dbReference type="GO" id="GO:0008360">
    <property type="term" value="P:regulation of cell shape"/>
    <property type="evidence" value="ECO:0007669"/>
    <property type="project" value="UniProtKB-KW"/>
</dbReference>
<evidence type="ECO:0000313" key="14">
    <source>
        <dbReference type="Proteomes" id="UP000539313"/>
    </source>
</evidence>
<accession>A0A7W3MVV4</accession>
<evidence type="ECO:0000256" key="1">
    <source>
        <dbReference type="ARBA" id="ARBA00022598"/>
    </source>
</evidence>
<keyword evidence="14" id="KW-1185">Reference proteome</keyword>
<gene>
    <name evidence="13" type="ORF">HNR21_001728</name>
</gene>
<dbReference type="Gene3D" id="3.90.190.20">
    <property type="entry name" value="Mur ligase, C-terminal domain"/>
    <property type="match status" value="1"/>
</dbReference>
<organism evidence="13 14">
    <name type="scientific">Thermomonospora cellulosilytica</name>
    <dbReference type="NCBI Taxonomy" id="1411118"/>
    <lineage>
        <taxon>Bacteria</taxon>
        <taxon>Bacillati</taxon>
        <taxon>Actinomycetota</taxon>
        <taxon>Actinomycetes</taxon>
        <taxon>Streptosporangiales</taxon>
        <taxon>Thermomonosporaceae</taxon>
        <taxon>Thermomonospora</taxon>
    </lineage>
</organism>
<keyword evidence="3" id="KW-0547">Nucleotide-binding</keyword>
<evidence type="ECO:0000256" key="5">
    <source>
        <dbReference type="ARBA" id="ARBA00022960"/>
    </source>
</evidence>
<dbReference type="Proteomes" id="UP000539313">
    <property type="component" value="Unassembled WGS sequence"/>
</dbReference>
<feature type="region of interest" description="Disordered" evidence="9">
    <location>
        <begin position="1"/>
        <end position="21"/>
    </location>
</feature>
<keyword evidence="1 13" id="KW-0436">Ligase</keyword>
<dbReference type="InterPro" id="IPR013221">
    <property type="entry name" value="Mur_ligase_cen"/>
</dbReference>
<dbReference type="InterPro" id="IPR000713">
    <property type="entry name" value="Mur_ligase_N"/>
</dbReference>
<dbReference type="EMBL" id="JACJII010000001">
    <property type="protein sequence ID" value="MBA9002846.1"/>
    <property type="molecule type" value="Genomic_DNA"/>
</dbReference>
<evidence type="ECO:0000256" key="4">
    <source>
        <dbReference type="ARBA" id="ARBA00022840"/>
    </source>
</evidence>
<keyword evidence="7" id="KW-0131">Cell cycle</keyword>
<dbReference type="InterPro" id="IPR050061">
    <property type="entry name" value="MurCDEF_pg_biosynth"/>
</dbReference>
<evidence type="ECO:0000313" key="13">
    <source>
        <dbReference type="EMBL" id="MBA9002846.1"/>
    </source>
</evidence>
<evidence type="ECO:0000256" key="3">
    <source>
        <dbReference type="ARBA" id="ARBA00022741"/>
    </source>
</evidence>
<dbReference type="Pfam" id="PF01225">
    <property type="entry name" value="Mur_ligase"/>
    <property type="match status" value="1"/>
</dbReference>
<dbReference type="InterPro" id="IPR004101">
    <property type="entry name" value="Mur_ligase_C"/>
</dbReference>
<dbReference type="SUPFAM" id="SSF51984">
    <property type="entry name" value="MurCD N-terminal domain"/>
    <property type="match status" value="1"/>
</dbReference>
<dbReference type="PANTHER" id="PTHR43445:SF3">
    <property type="entry name" value="UDP-N-ACETYLMURAMATE--L-ALANINE LIGASE"/>
    <property type="match status" value="1"/>
</dbReference>
<evidence type="ECO:0000256" key="6">
    <source>
        <dbReference type="ARBA" id="ARBA00022984"/>
    </source>
</evidence>
<evidence type="ECO:0000256" key="7">
    <source>
        <dbReference type="ARBA" id="ARBA00023306"/>
    </source>
</evidence>
<comment type="caution">
    <text evidence="13">The sequence shown here is derived from an EMBL/GenBank/DDBJ whole genome shotgun (WGS) entry which is preliminary data.</text>
</comment>
<dbReference type="InterPro" id="IPR036615">
    <property type="entry name" value="Mur_ligase_C_dom_sf"/>
</dbReference>
<sequence>MDGAHTDRLGPNTEPVDLSRPHLIGVEDPDLMALAVFYASAGLPVTGSESAPSPLSTELRRRGCRLWTGYSPAHIHGASVVIASPAIPAGNSEILTAHRQGVPVISPVRAFSALTAARITIAVTGTCGKTGTAGMLVHLLEQVGADPSWVIGDDLVGAGPLSRARRGTGELIVIECDPADAAKLRPDVAVLTNLYDEPHREAAGGLLGQMTADGLVIACGDDPGVRTVLEHITSDRAVKAPDVVTYGRCGDATWTFVHGVHGPGYRVQAHGPRSALLESVVPGIGLHQTYNAVAAVLTAVSLGLSPRDLAEALATFKGVQGHLTIVGVVHGVTVLASAAHHPEALRADLSAARDLTDVRGKVHLLHAPASAGLASQTWHLLLTGADRVTLLPPPTSPDHPSQDEAAPSTALTGVDADRLGIERARGLEEAIEMSARHARPGDVVVVMGPTYRTGHLAASLLQRLCGQGR</sequence>
<evidence type="ECO:0000259" key="12">
    <source>
        <dbReference type="Pfam" id="PF08245"/>
    </source>
</evidence>
<evidence type="ECO:0000256" key="9">
    <source>
        <dbReference type="SAM" id="MobiDB-lite"/>
    </source>
</evidence>
<dbReference type="EC" id="6.3.2.8" evidence="13"/>
<dbReference type="GO" id="GO:0008763">
    <property type="term" value="F:UDP-N-acetylmuramate-L-alanine ligase activity"/>
    <property type="evidence" value="ECO:0007669"/>
    <property type="project" value="UniProtKB-EC"/>
</dbReference>
<feature type="domain" description="Mur ligase C-terminal" evidence="11">
    <location>
        <begin position="324"/>
        <end position="448"/>
    </location>
</feature>
<keyword evidence="5" id="KW-0133">Cell shape</keyword>
<evidence type="ECO:0000256" key="8">
    <source>
        <dbReference type="ARBA" id="ARBA00023316"/>
    </source>
</evidence>
<keyword evidence="4" id="KW-0067">ATP-binding</keyword>
<proteinExistence type="predicted"/>
<feature type="domain" description="Mur ligase N-terminal catalytic" evidence="10">
    <location>
        <begin position="31"/>
        <end position="117"/>
    </location>
</feature>
<evidence type="ECO:0000256" key="2">
    <source>
        <dbReference type="ARBA" id="ARBA00022618"/>
    </source>
</evidence>
<protein>
    <submittedName>
        <fullName evidence="13">UDP-N-acetylmuramate--alanine ligase</fullName>
        <ecNumber evidence="13">6.3.2.8</ecNumber>
    </submittedName>
</protein>
<dbReference type="GO" id="GO:0009252">
    <property type="term" value="P:peptidoglycan biosynthetic process"/>
    <property type="evidence" value="ECO:0007669"/>
    <property type="project" value="UniProtKB-KW"/>
</dbReference>
<dbReference type="GO" id="GO:0005524">
    <property type="term" value="F:ATP binding"/>
    <property type="evidence" value="ECO:0007669"/>
    <property type="project" value="UniProtKB-KW"/>
</dbReference>